<dbReference type="KEGG" id="crq:GCK72_010914"/>
<evidence type="ECO:0000313" key="3">
    <source>
        <dbReference type="EMBL" id="KAF1762652.1"/>
    </source>
</evidence>
<protein>
    <recommendedName>
        <fullName evidence="2">Sdz-33 F-box domain-containing protein</fullName>
    </recommendedName>
</protein>
<comment type="caution">
    <text evidence="3">The sequence shown here is derived from an EMBL/GenBank/DDBJ whole genome shotgun (WGS) entry which is preliminary data.</text>
</comment>
<feature type="compositionally biased region" description="Basic and acidic residues" evidence="1">
    <location>
        <begin position="342"/>
        <end position="363"/>
    </location>
</feature>
<reference evidence="3 4" key="1">
    <citation type="submission" date="2019-12" db="EMBL/GenBank/DDBJ databases">
        <title>Chromosome-level assembly of the Caenorhabditis remanei genome.</title>
        <authorList>
            <person name="Teterina A.A."/>
            <person name="Willis J.H."/>
            <person name="Phillips P.C."/>
        </authorList>
    </citation>
    <scope>NUCLEOTIDE SEQUENCE [LARGE SCALE GENOMIC DNA]</scope>
    <source>
        <strain evidence="3 4">PX506</strain>
        <tissue evidence="3">Whole organism</tissue>
    </source>
</reference>
<dbReference type="Pfam" id="PF07735">
    <property type="entry name" value="FBA_2"/>
    <property type="match status" value="1"/>
</dbReference>
<feature type="compositionally biased region" description="Gly residues" evidence="1">
    <location>
        <begin position="408"/>
        <end position="418"/>
    </location>
</feature>
<dbReference type="PANTHER" id="PTHR22899:SF0">
    <property type="entry name" value="F-BOX ASSOCIATED DOMAIN-CONTAINING PROTEIN-RELATED"/>
    <property type="match status" value="1"/>
</dbReference>
<sequence>MQYVQQPKFPLTKLPDVVLRLFVALLGVTERICYSLCSKRCAFRTKRPKFKVDIFGVKVGSTVEIILQKFNEDIIELTFLTEDDLTRRYPIPIPPPIAITIKYFNGTQKTHSPQKLRSLKQFLCHFGDIFSFEKGAIIPERGCERFTFDSLKAELEGCGLKELNMRGYNNKIYGRQLLKTFLPWSILTISHWTYDKNWQFQKYVLKHKMDALLVCSYHLNFYELMYDMDIKHIEFSEPIYLSSELNEFIKTWIDGETNVNLESLCLRFRSPLFGNYQQSILDGIKHQLVHTEKPFMPPFRTINWTFTTSIIGKYEITRKTDGKRATIKLDELNGDPRIGGGVRDEPRKRGGVRDKSTRSRSPEESWGEPGGAPGESTRSPQPEEEKYWSQRYEDESTRKLEERVANYSGGGASLGELGGVHEDPGGESR</sequence>
<feature type="compositionally biased region" description="Basic and acidic residues" evidence="1">
    <location>
        <begin position="381"/>
        <end position="404"/>
    </location>
</feature>
<feature type="domain" description="Sdz-33 F-box" evidence="2">
    <location>
        <begin position="225"/>
        <end position="266"/>
    </location>
</feature>
<evidence type="ECO:0000256" key="1">
    <source>
        <dbReference type="SAM" id="MobiDB-lite"/>
    </source>
</evidence>
<name>A0A6A5H8H5_CAERE</name>
<dbReference type="Proteomes" id="UP000483820">
    <property type="component" value="Chromosome III"/>
</dbReference>
<dbReference type="EMBL" id="WUAV01000003">
    <property type="protein sequence ID" value="KAF1762652.1"/>
    <property type="molecule type" value="Genomic_DNA"/>
</dbReference>
<proteinExistence type="predicted"/>
<dbReference type="RefSeq" id="XP_053587683.1">
    <property type="nucleotide sequence ID" value="XM_053728106.1"/>
</dbReference>
<evidence type="ECO:0000313" key="4">
    <source>
        <dbReference type="Proteomes" id="UP000483820"/>
    </source>
</evidence>
<feature type="region of interest" description="Disordered" evidence="1">
    <location>
        <begin position="327"/>
        <end position="429"/>
    </location>
</feature>
<dbReference type="PANTHER" id="PTHR22899">
    <property type="entry name" value="CYCLIN-RELATED F-BOX FAMILY"/>
    <property type="match status" value="1"/>
</dbReference>
<accession>A0A6A5H8H5</accession>
<dbReference type="GeneID" id="9811133"/>
<dbReference type="AlphaFoldDB" id="A0A6A5H8H5"/>
<organism evidence="3 4">
    <name type="scientific">Caenorhabditis remanei</name>
    <name type="common">Caenorhabditis vulgaris</name>
    <dbReference type="NCBI Taxonomy" id="31234"/>
    <lineage>
        <taxon>Eukaryota</taxon>
        <taxon>Metazoa</taxon>
        <taxon>Ecdysozoa</taxon>
        <taxon>Nematoda</taxon>
        <taxon>Chromadorea</taxon>
        <taxon>Rhabditida</taxon>
        <taxon>Rhabditina</taxon>
        <taxon>Rhabditomorpha</taxon>
        <taxon>Rhabditoidea</taxon>
        <taxon>Rhabditidae</taxon>
        <taxon>Peloderinae</taxon>
        <taxon>Caenorhabditis</taxon>
    </lineage>
</organism>
<evidence type="ECO:0000259" key="2">
    <source>
        <dbReference type="Pfam" id="PF07735"/>
    </source>
</evidence>
<dbReference type="CTD" id="9811133"/>
<feature type="compositionally biased region" description="Basic and acidic residues" evidence="1">
    <location>
        <begin position="419"/>
        <end position="429"/>
    </location>
</feature>
<gene>
    <name evidence="3" type="ORF">GCK72_010914</name>
</gene>
<dbReference type="InterPro" id="IPR053222">
    <property type="entry name" value="Zygotic_Embryogenesis-Asso"/>
</dbReference>
<dbReference type="InterPro" id="IPR012885">
    <property type="entry name" value="F-box_Sdz-33"/>
</dbReference>